<dbReference type="Pfam" id="PF00753">
    <property type="entry name" value="Lactamase_B"/>
    <property type="match status" value="1"/>
</dbReference>
<reference evidence="6 7" key="1">
    <citation type="submission" date="2022-04" db="EMBL/GenBank/DDBJ databases">
        <title>Genome sequence of C. roseum typestrain.</title>
        <authorList>
            <person name="Poehlein A."/>
            <person name="Schoch T."/>
            <person name="Duerre P."/>
            <person name="Daniel R."/>
        </authorList>
    </citation>
    <scope>NUCLEOTIDE SEQUENCE [LARGE SCALE GENOMIC DNA]</scope>
    <source>
        <strain evidence="6 7">DSM 7320</strain>
    </source>
</reference>
<protein>
    <submittedName>
        <fullName evidence="6">Polyketide synthase PksJ</fullName>
    </submittedName>
</protein>
<dbReference type="SUPFAM" id="SSF47336">
    <property type="entry name" value="ACP-like"/>
    <property type="match status" value="2"/>
</dbReference>
<dbReference type="STRING" id="84029.CROST_29500"/>
<dbReference type="GO" id="GO:0017000">
    <property type="term" value="P:antibiotic biosynthetic process"/>
    <property type="evidence" value="ECO:0007669"/>
    <property type="project" value="UniProtKB-KW"/>
</dbReference>
<keyword evidence="3" id="KW-0597">Phosphoprotein</keyword>
<dbReference type="Gene3D" id="3.60.15.10">
    <property type="entry name" value="Ribonuclease Z/Hydroxyacylglutathione hydrolase-like"/>
    <property type="match status" value="1"/>
</dbReference>
<name>A0A1S8M9K2_9CLOT</name>
<evidence type="ECO:0000256" key="3">
    <source>
        <dbReference type="ARBA" id="ARBA00022553"/>
    </source>
</evidence>
<dbReference type="GO" id="GO:0043041">
    <property type="term" value="P:amino acid activation for nonribosomal peptide biosynthetic process"/>
    <property type="evidence" value="ECO:0007669"/>
    <property type="project" value="TreeGrafter"/>
</dbReference>
<dbReference type="CDD" id="cd06262">
    <property type="entry name" value="metallo-hydrolase-like_MBL-fold"/>
    <property type="match status" value="1"/>
</dbReference>
<dbReference type="Gene3D" id="3.30.559.30">
    <property type="entry name" value="Nonribosomal peptide synthetase, condensation domain"/>
    <property type="match status" value="1"/>
</dbReference>
<dbReference type="KEGG" id="crw:CROST_042460"/>
<dbReference type="SUPFAM" id="SSF56281">
    <property type="entry name" value="Metallo-hydrolase/oxidoreductase"/>
    <property type="match status" value="1"/>
</dbReference>
<dbReference type="Pfam" id="PF00501">
    <property type="entry name" value="AMP-binding"/>
    <property type="match status" value="2"/>
</dbReference>
<dbReference type="PANTHER" id="PTHR45527">
    <property type="entry name" value="NONRIBOSOMAL PEPTIDE SYNTHETASE"/>
    <property type="match status" value="1"/>
</dbReference>
<proteinExistence type="predicted"/>
<dbReference type="NCBIfam" id="TIGR01733">
    <property type="entry name" value="AA-adenyl-dom"/>
    <property type="match status" value="1"/>
</dbReference>
<keyword evidence="5" id="KW-0045">Antibiotic biosynthesis</keyword>
<dbReference type="InterPro" id="IPR001242">
    <property type="entry name" value="Condensation_dom"/>
</dbReference>
<dbReference type="InterPro" id="IPR009081">
    <property type="entry name" value="PP-bd_ACP"/>
</dbReference>
<dbReference type="InterPro" id="IPR001279">
    <property type="entry name" value="Metallo-B-lactamas"/>
</dbReference>
<accession>A0A1S8M9K2</accession>
<dbReference type="Proteomes" id="UP000190951">
    <property type="component" value="Chromosome"/>
</dbReference>
<gene>
    <name evidence="6" type="primary">pksJ</name>
    <name evidence="6" type="ORF">CROST_042460</name>
</gene>
<evidence type="ECO:0000313" key="6">
    <source>
        <dbReference type="EMBL" id="URZ13480.1"/>
    </source>
</evidence>
<dbReference type="GO" id="GO:0008610">
    <property type="term" value="P:lipid biosynthetic process"/>
    <property type="evidence" value="ECO:0007669"/>
    <property type="project" value="UniProtKB-ARBA"/>
</dbReference>
<dbReference type="SUPFAM" id="SSF56801">
    <property type="entry name" value="Acetyl-CoA synthetase-like"/>
    <property type="match status" value="2"/>
</dbReference>
<keyword evidence="2" id="KW-0596">Phosphopantetheine</keyword>
<dbReference type="SUPFAM" id="SSF52777">
    <property type="entry name" value="CoA-dependent acyltransferases"/>
    <property type="match status" value="2"/>
</dbReference>
<dbReference type="RefSeq" id="WP_077833722.1">
    <property type="nucleotide sequence ID" value="NZ_CP096983.1"/>
</dbReference>
<dbReference type="InterPro" id="IPR020845">
    <property type="entry name" value="AMP-binding_CS"/>
</dbReference>
<dbReference type="PROSITE" id="PS50075">
    <property type="entry name" value="CARRIER"/>
    <property type="match status" value="2"/>
</dbReference>
<dbReference type="GO" id="GO:0044550">
    <property type="term" value="P:secondary metabolite biosynthetic process"/>
    <property type="evidence" value="ECO:0007669"/>
    <property type="project" value="TreeGrafter"/>
</dbReference>
<dbReference type="Gene3D" id="3.30.559.10">
    <property type="entry name" value="Chloramphenicol acetyltransferase-like domain"/>
    <property type="match status" value="1"/>
</dbReference>
<comment type="cofactor">
    <cofactor evidence="1">
        <name>pantetheine 4'-phosphate</name>
        <dbReference type="ChEBI" id="CHEBI:47942"/>
    </cofactor>
</comment>
<organism evidence="6 7">
    <name type="scientific">Clostridium felsineum</name>
    <dbReference type="NCBI Taxonomy" id="36839"/>
    <lineage>
        <taxon>Bacteria</taxon>
        <taxon>Bacillati</taxon>
        <taxon>Bacillota</taxon>
        <taxon>Clostridia</taxon>
        <taxon>Eubacteriales</taxon>
        <taxon>Clostridiaceae</taxon>
        <taxon>Clostridium</taxon>
    </lineage>
</organism>
<evidence type="ECO:0000256" key="5">
    <source>
        <dbReference type="ARBA" id="ARBA00023194"/>
    </source>
</evidence>
<dbReference type="InterPro" id="IPR036736">
    <property type="entry name" value="ACP-like_sf"/>
</dbReference>
<dbReference type="PROSITE" id="PS00012">
    <property type="entry name" value="PHOSPHOPANTETHEINE"/>
    <property type="match status" value="1"/>
</dbReference>
<dbReference type="Gene3D" id="1.10.1200.10">
    <property type="entry name" value="ACP-like"/>
    <property type="match status" value="1"/>
</dbReference>
<dbReference type="SMART" id="SM00849">
    <property type="entry name" value="Lactamase_B"/>
    <property type="match status" value="1"/>
</dbReference>
<sequence length="1880" mass="216007">MQDSLIKYLFELRNIKNKGINYIYGENKEEFISYHDLYIKSKTMAQYLKKIPFDKIVLQIQETREFIYSVWACLFANKVIIPIKFSETKEQANVVYNILNMSEKNGVILDKENDLLNDAIVDKKVIWLSEILSCDSNFEYDSCENSNWEDPILIQFSSGSTGKPKGVITTNKNLILNMNWMIEEYSYGKQDKNSEAKIIDWIPLTHNLGMIVGHFATVMRGIDEYVIPTKMFIANPMLLLEKIDEHRITTFHSPNFGLDLISKCAANYDKKELDLSCLSVISIGAERVSSDSCENFIKCMSKFNMPSTAVQPGYGLSEATVIVSDAKNRDFVARYLNRNKLSIGDRIEEIDKTDSRAVCFVEVGKVYGCCKLIVTDDDGQILEDGYVGRIKLKGDTISQGYYLGENKIGKLEVDDLGWFDTGDIGFVINNFLTIIGRSKDVIIINGKNVYPNDFEAIICESLNIPKVFVAVTGIYNNAESVDEIVAFIKNNIANVEDATNIVKRKVKNRTGYNIKDVVFIDEIPKTSNGKIMRYKLVEMYNSKNNGNDKKANKKKLVSKVMRIIREVIEDDTIEATDEIFDYNISSIKIMRIVSLIKTKLGYDGKIKNWINSETFHDFIKTLREGKEEVSELIALESNNQYDEFELSSVQMAYLVGRNADFELGNTSTHAYIEIEANLDIEKFNNSVQKVIERQPMLRTIVMSSGKQKILEKVEPYNIEVIDISSKDKVEKEKIIVEERHKTESFVFDANKWPLFEFKAIKLDENLYELMFGIDMLIADGASIQLIFKQIYDVYNGKELRDKRVTFKDYIMYIKNLKNSSKYIADKKYWETKVRDMESPANLPLKNRIGAVKTPLFRRKSYSLDKEKWRILTDNAQKNNVRVTYILLYAYAKVLSKWSNQRKLTINTTVFNRPQIHEDINSIVGDFTTLMLVTIDTDKYKNIYKSAKYVQDEFLDSIEHKDYDGVNVVRDYCKYNNISFKSAVMPIVFTSMLFGENNEFNNFVEKIGQVKHLSSQTSQVYLDYQVTETENEVLLTWDYVKNLFDEDVINAMFKDYIIILDSLVSNIAEVQLKNAAAEEIYKRYNDTKFFIEEDTLHGMFKKQCEVTPDNIAVKLKEKRLTYKELDEKSDKLAAYLLNKGIGKGKYVAIITERKIESVINILGILKTGAAYVPINIDYPKERIENIKNETGSFDILDSFKCRKILDTPEIISSNNFVYNNTNDVAYIIYTSGSTGKPKGVVIKHSAAVNTIKDINNRFKVGEKDKIIGLSSLSFDLSVYDVFGALSCGAELVLVEEQRDMEEVDHIVREDKITIWNSVPMIMEMYVNYLSDKEEEVIDFDNIPEITTVLLSGDWIPVNLPNKIKNKFIDCEVISLGGATEASIWSIYYPIEDVKENWTSIPYGYPLGNQKYYVLDYDKQICPINVKGELYIGGVGLANGYFKDEEKTNNSFIDHEEYGRIYKTGDIGVMTHKGWIEFLGREDSQVKIRGYRIEITEIETEILKYSGIKKVVVINSKDSNNIAALYGFVVSDEIIDLNNLRYKLSERLPDYMIPEYLIQIQDIPLMQNGKISRKKLIEIKNERLKNVSYKELIKPENEIEKKLVRLWESILKIDKVNIVDNFFEQGGNSILTIKLISMIEKEFKLKISFKTFLTSCSIKKLAQVIDNEIGKVQIDFQTVEKIRDDVFKISGGVNDSNAYIIKNNKHAVLIDAGCAKEKIEKLLDYEDCSLSAIILTHAHCDHIYYADELRKLNASRYVMHIEEKEFANDMDNNGMNAVEREFTLDPKDIFIGKEKEIIEIDDLRYEVYHTPGHTKGSICVKYKDLIFTGDTVVPDSEEIPDLHYGDEVMLKNTKNYILNNFDDDLTVCAGHGDICRLGSIKK</sequence>
<dbReference type="GO" id="GO:0031177">
    <property type="term" value="F:phosphopantetheine binding"/>
    <property type="evidence" value="ECO:0007669"/>
    <property type="project" value="TreeGrafter"/>
</dbReference>
<dbReference type="InterPro" id="IPR036866">
    <property type="entry name" value="RibonucZ/Hydroxyglut_hydro"/>
</dbReference>
<evidence type="ECO:0000313" key="7">
    <source>
        <dbReference type="Proteomes" id="UP000190951"/>
    </source>
</evidence>
<dbReference type="GO" id="GO:0005737">
    <property type="term" value="C:cytoplasm"/>
    <property type="evidence" value="ECO:0007669"/>
    <property type="project" value="TreeGrafter"/>
</dbReference>
<evidence type="ECO:0000256" key="4">
    <source>
        <dbReference type="ARBA" id="ARBA00022598"/>
    </source>
</evidence>
<dbReference type="Gene3D" id="3.40.50.12780">
    <property type="entry name" value="N-terminal domain of ligase-like"/>
    <property type="match status" value="2"/>
</dbReference>
<dbReference type="CDD" id="cd19535">
    <property type="entry name" value="Cyc_NRPS"/>
    <property type="match status" value="1"/>
</dbReference>
<dbReference type="InterPro" id="IPR023213">
    <property type="entry name" value="CAT-like_dom_sf"/>
</dbReference>
<dbReference type="Gene3D" id="3.30.300.30">
    <property type="match status" value="2"/>
</dbReference>
<dbReference type="InterPro" id="IPR006162">
    <property type="entry name" value="Ppantetheine_attach_site"/>
</dbReference>
<dbReference type="InterPro" id="IPR000873">
    <property type="entry name" value="AMP-dep_synth/lig_dom"/>
</dbReference>
<dbReference type="EMBL" id="CP096983">
    <property type="protein sequence ID" value="URZ13480.1"/>
    <property type="molecule type" value="Genomic_DNA"/>
</dbReference>
<evidence type="ECO:0000256" key="2">
    <source>
        <dbReference type="ARBA" id="ARBA00022450"/>
    </source>
</evidence>
<dbReference type="Pfam" id="PF00550">
    <property type="entry name" value="PP-binding"/>
    <property type="match status" value="1"/>
</dbReference>
<dbReference type="InterPro" id="IPR045851">
    <property type="entry name" value="AMP-bd_C_sf"/>
</dbReference>
<dbReference type="PROSITE" id="PS00455">
    <property type="entry name" value="AMP_BINDING"/>
    <property type="match status" value="2"/>
</dbReference>
<evidence type="ECO:0000256" key="1">
    <source>
        <dbReference type="ARBA" id="ARBA00001957"/>
    </source>
</evidence>
<keyword evidence="7" id="KW-1185">Reference proteome</keyword>
<dbReference type="InterPro" id="IPR010071">
    <property type="entry name" value="AA_adenyl_dom"/>
</dbReference>
<dbReference type="InterPro" id="IPR042099">
    <property type="entry name" value="ANL_N_sf"/>
</dbReference>
<dbReference type="GO" id="GO:0016874">
    <property type="term" value="F:ligase activity"/>
    <property type="evidence" value="ECO:0007669"/>
    <property type="project" value="UniProtKB-KW"/>
</dbReference>
<keyword evidence="4" id="KW-0436">Ligase</keyword>
<dbReference type="Pfam" id="PF00668">
    <property type="entry name" value="Condensation"/>
    <property type="match status" value="1"/>
</dbReference>
<dbReference type="InterPro" id="IPR057737">
    <property type="entry name" value="Condensation_MtbB-like"/>
</dbReference>
<dbReference type="PANTHER" id="PTHR45527:SF10">
    <property type="entry name" value="PYOCHELIN SYNTHASE PCHF"/>
    <property type="match status" value="1"/>
</dbReference>